<feature type="region of interest" description="Disordered" evidence="1">
    <location>
        <begin position="71"/>
        <end position="107"/>
    </location>
</feature>
<dbReference type="AlphaFoldDB" id="A0A4C1YWG7"/>
<name>A0A4C1YWG7_EUMVA</name>
<evidence type="ECO:0000313" key="3">
    <source>
        <dbReference type="Proteomes" id="UP000299102"/>
    </source>
</evidence>
<organism evidence="2 3">
    <name type="scientific">Eumeta variegata</name>
    <name type="common">Bagworm moth</name>
    <name type="synonym">Eumeta japonica</name>
    <dbReference type="NCBI Taxonomy" id="151549"/>
    <lineage>
        <taxon>Eukaryota</taxon>
        <taxon>Metazoa</taxon>
        <taxon>Ecdysozoa</taxon>
        <taxon>Arthropoda</taxon>
        <taxon>Hexapoda</taxon>
        <taxon>Insecta</taxon>
        <taxon>Pterygota</taxon>
        <taxon>Neoptera</taxon>
        <taxon>Endopterygota</taxon>
        <taxon>Lepidoptera</taxon>
        <taxon>Glossata</taxon>
        <taxon>Ditrysia</taxon>
        <taxon>Tineoidea</taxon>
        <taxon>Psychidae</taxon>
        <taxon>Oiketicinae</taxon>
        <taxon>Eumeta</taxon>
    </lineage>
</organism>
<sequence>MLDIGCGLESKVDIGVLQLTSDNNVLDDIEPTPYKMITKQNAARYVDTDNPYELSITLDVALRGVLLKKRSSSRASAAKVARNQESSAHSELRRQQASTATNYFETS</sequence>
<protein>
    <submittedName>
        <fullName evidence="2">Uncharacterized protein</fullName>
    </submittedName>
</protein>
<dbReference type="Proteomes" id="UP000299102">
    <property type="component" value="Unassembled WGS sequence"/>
</dbReference>
<keyword evidence="3" id="KW-1185">Reference proteome</keyword>
<reference evidence="2 3" key="1">
    <citation type="journal article" date="2019" name="Commun. Biol.">
        <title>The bagworm genome reveals a unique fibroin gene that provides high tensile strength.</title>
        <authorList>
            <person name="Kono N."/>
            <person name="Nakamura H."/>
            <person name="Ohtoshi R."/>
            <person name="Tomita M."/>
            <person name="Numata K."/>
            <person name="Arakawa K."/>
        </authorList>
    </citation>
    <scope>NUCLEOTIDE SEQUENCE [LARGE SCALE GENOMIC DNA]</scope>
</reference>
<dbReference type="EMBL" id="BGZK01001382">
    <property type="protein sequence ID" value="GBP78727.1"/>
    <property type="molecule type" value="Genomic_DNA"/>
</dbReference>
<gene>
    <name evidence="2" type="ORF">EVAR_65471_1</name>
</gene>
<feature type="compositionally biased region" description="Polar residues" evidence="1">
    <location>
        <begin position="95"/>
        <end position="107"/>
    </location>
</feature>
<accession>A0A4C1YWG7</accession>
<evidence type="ECO:0000313" key="2">
    <source>
        <dbReference type="EMBL" id="GBP78727.1"/>
    </source>
</evidence>
<proteinExistence type="predicted"/>
<evidence type="ECO:0000256" key="1">
    <source>
        <dbReference type="SAM" id="MobiDB-lite"/>
    </source>
</evidence>
<comment type="caution">
    <text evidence="2">The sequence shown here is derived from an EMBL/GenBank/DDBJ whole genome shotgun (WGS) entry which is preliminary data.</text>
</comment>